<evidence type="ECO:0000256" key="12">
    <source>
        <dbReference type="ARBA" id="ARBA00023204"/>
    </source>
</evidence>
<dbReference type="RefSeq" id="WP_207600531.1">
    <property type="nucleotide sequence ID" value="NZ_JAFNJU010000011.1"/>
</dbReference>
<dbReference type="InterPro" id="IPR023170">
    <property type="entry name" value="HhH_base_excis_C"/>
</dbReference>
<name>A0A939HDL8_9CLOT</name>
<dbReference type="Gene3D" id="1.10.1670.10">
    <property type="entry name" value="Helix-hairpin-Helix base-excision DNA repair enzymes (C-terminal)"/>
    <property type="match status" value="1"/>
</dbReference>
<evidence type="ECO:0000256" key="10">
    <source>
        <dbReference type="ARBA" id="ARBA00023004"/>
    </source>
</evidence>
<reference evidence="16" key="1">
    <citation type="submission" date="2021-03" db="EMBL/GenBank/DDBJ databases">
        <title>Proteiniclasticum marinus sp. nov., isolated from tidal flat sediment.</title>
        <authorList>
            <person name="Namirimu T."/>
            <person name="Yang J.-A."/>
            <person name="Yang S.-H."/>
            <person name="Kim Y.-J."/>
            <person name="Kwon K.K."/>
        </authorList>
    </citation>
    <scope>NUCLEOTIDE SEQUENCE</scope>
    <source>
        <strain evidence="16">SCR006</strain>
    </source>
</reference>
<proteinExistence type="inferred from homology"/>
<dbReference type="GO" id="GO:0046872">
    <property type="term" value="F:metal ion binding"/>
    <property type="evidence" value="ECO:0007669"/>
    <property type="project" value="UniProtKB-UniRule"/>
</dbReference>
<dbReference type="GO" id="GO:0035485">
    <property type="term" value="F:adenine/guanine mispair binding"/>
    <property type="evidence" value="ECO:0007669"/>
    <property type="project" value="TreeGrafter"/>
</dbReference>
<dbReference type="GO" id="GO:0000701">
    <property type="term" value="F:purine-specific mismatch base pair DNA N-glycosylase activity"/>
    <property type="evidence" value="ECO:0007669"/>
    <property type="project" value="UniProtKB-EC"/>
</dbReference>
<dbReference type="GO" id="GO:0051539">
    <property type="term" value="F:4 iron, 4 sulfur cluster binding"/>
    <property type="evidence" value="ECO:0007669"/>
    <property type="project" value="UniProtKB-UniRule"/>
</dbReference>
<accession>A0A939HDL8</accession>
<dbReference type="InterPro" id="IPR005760">
    <property type="entry name" value="A/G_AdeGlyc_MutY"/>
</dbReference>
<dbReference type="InterPro" id="IPR011257">
    <property type="entry name" value="DNA_glycosylase"/>
</dbReference>
<keyword evidence="6" id="KW-0004">4Fe-4S</keyword>
<organism evidence="16 17">
    <name type="scientific">Proteiniclasticum aestuarii</name>
    <dbReference type="NCBI Taxonomy" id="2817862"/>
    <lineage>
        <taxon>Bacteria</taxon>
        <taxon>Bacillati</taxon>
        <taxon>Bacillota</taxon>
        <taxon>Clostridia</taxon>
        <taxon>Eubacteriales</taxon>
        <taxon>Clostridiaceae</taxon>
        <taxon>Proteiniclasticum</taxon>
    </lineage>
</organism>
<dbReference type="PANTHER" id="PTHR42944">
    <property type="entry name" value="ADENINE DNA GLYCOSYLASE"/>
    <property type="match status" value="1"/>
</dbReference>
<evidence type="ECO:0000256" key="3">
    <source>
        <dbReference type="ARBA" id="ARBA00008343"/>
    </source>
</evidence>
<dbReference type="NCBIfam" id="TIGR01084">
    <property type="entry name" value="mutY"/>
    <property type="match status" value="1"/>
</dbReference>
<dbReference type="SUPFAM" id="SSF55811">
    <property type="entry name" value="Nudix"/>
    <property type="match status" value="1"/>
</dbReference>
<dbReference type="Proteomes" id="UP000664218">
    <property type="component" value="Unassembled WGS sequence"/>
</dbReference>
<dbReference type="SUPFAM" id="SSF48150">
    <property type="entry name" value="DNA-glycosylase"/>
    <property type="match status" value="1"/>
</dbReference>
<comment type="similarity">
    <text evidence="3 14">Belongs to the Nth/MutY family.</text>
</comment>
<dbReference type="InterPro" id="IPR015797">
    <property type="entry name" value="NUDIX_hydrolase-like_dom_sf"/>
</dbReference>
<evidence type="ECO:0000256" key="13">
    <source>
        <dbReference type="ARBA" id="ARBA00023295"/>
    </source>
</evidence>
<keyword evidence="17" id="KW-1185">Reference proteome</keyword>
<keyword evidence="7" id="KW-0479">Metal-binding</keyword>
<comment type="catalytic activity">
    <reaction evidence="1 14">
        <text>Hydrolyzes free adenine bases from 7,8-dihydro-8-oxoguanine:adenine mismatched double-stranded DNA, leaving an apurinic site.</text>
        <dbReference type="EC" id="3.2.2.31"/>
    </reaction>
</comment>
<dbReference type="SMART" id="SM00478">
    <property type="entry name" value="ENDO3c"/>
    <property type="match status" value="1"/>
</dbReference>
<evidence type="ECO:0000256" key="6">
    <source>
        <dbReference type="ARBA" id="ARBA00022485"/>
    </source>
</evidence>
<dbReference type="EMBL" id="JAFNJU010000011">
    <property type="protein sequence ID" value="MBO1266006.1"/>
    <property type="molecule type" value="Genomic_DNA"/>
</dbReference>
<keyword evidence="10 14" id="KW-0408">Iron</keyword>
<dbReference type="InterPro" id="IPR044298">
    <property type="entry name" value="MIG/MutY"/>
</dbReference>
<comment type="caution">
    <text evidence="16">The sequence shown here is derived from an EMBL/GenBank/DDBJ whole genome shotgun (WGS) entry which is preliminary data.</text>
</comment>
<dbReference type="Pfam" id="PF00730">
    <property type="entry name" value="HhH-GPD"/>
    <property type="match status" value="1"/>
</dbReference>
<evidence type="ECO:0000256" key="9">
    <source>
        <dbReference type="ARBA" id="ARBA00022801"/>
    </source>
</evidence>
<comment type="function">
    <text evidence="2">Adenine glycosylase active on G-A mispairs. MutY also corrects error-prone DNA synthesis past GO lesions which are due to the oxidatively damaged form of guanine: 7,8-dihydro-8-oxoguanine (8-oxo-dGTP).</text>
</comment>
<protein>
    <recommendedName>
        <fullName evidence="5 14">Adenine DNA glycosylase</fullName>
        <ecNumber evidence="4 14">3.2.2.31</ecNumber>
    </recommendedName>
</protein>
<feature type="domain" description="HhH-GPD" evidence="15">
    <location>
        <begin position="51"/>
        <end position="202"/>
    </location>
</feature>
<evidence type="ECO:0000256" key="14">
    <source>
        <dbReference type="RuleBase" id="RU365096"/>
    </source>
</evidence>
<dbReference type="GO" id="GO:0006284">
    <property type="term" value="P:base-excision repair"/>
    <property type="evidence" value="ECO:0007669"/>
    <property type="project" value="UniProtKB-UniRule"/>
</dbReference>
<dbReference type="GO" id="GO:0032357">
    <property type="term" value="F:oxidized purine DNA binding"/>
    <property type="evidence" value="ECO:0007669"/>
    <property type="project" value="TreeGrafter"/>
</dbReference>
<keyword evidence="9" id="KW-0378">Hydrolase</keyword>
<evidence type="ECO:0000256" key="2">
    <source>
        <dbReference type="ARBA" id="ARBA00002933"/>
    </source>
</evidence>
<gene>
    <name evidence="16" type="primary">mutY</name>
    <name evidence="16" type="ORF">J3A84_13285</name>
</gene>
<dbReference type="EC" id="3.2.2.31" evidence="4 14"/>
<dbReference type="InterPro" id="IPR029119">
    <property type="entry name" value="MutY_C"/>
</dbReference>
<evidence type="ECO:0000259" key="15">
    <source>
        <dbReference type="SMART" id="SM00478"/>
    </source>
</evidence>
<keyword evidence="13 14" id="KW-0326">Glycosidase</keyword>
<keyword evidence="12" id="KW-0234">DNA repair</keyword>
<evidence type="ECO:0000256" key="8">
    <source>
        <dbReference type="ARBA" id="ARBA00022763"/>
    </source>
</evidence>
<dbReference type="CDD" id="cd00056">
    <property type="entry name" value="ENDO3c"/>
    <property type="match status" value="1"/>
</dbReference>
<dbReference type="GO" id="GO:0034039">
    <property type="term" value="F:8-oxo-7,8-dihydroguanine DNA N-glycosylase activity"/>
    <property type="evidence" value="ECO:0007669"/>
    <property type="project" value="TreeGrafter"/>
</dbReference>
<sequence length="365" mass="42961">MTIENTSRKINILDHKEDFIERILSWYQWERRTMPWREEPLPYYIWLSEIMLQQTRVDTVIPYFHRFIGKYPDIRALAESDEEELMKYWEGLGYYNRVRNLRATAMDLVENHGGRLPETYEELLKLKGIGEYTAGAIASEAFGQKVPAVDGNVYRVMARLLGVREDIKERKTQQLLKETVSALLPEEQVGDFNQGLIEVGALICIPNGSPKCGLCPVRKYCIAFEEEIQDEIPRKKKPKERRVEERTVLLLEHESAYAIRKRPEGKLLGGLYEFPHEEGFYGPEEVRKLVKEMHLSLLSMEPLKEKKFLFTHIEWKLKAYHIRVENPGEELLFADREIIREKYTLATAFREYLEKLDEEQQASFL</sequence>
<evidence type="ECO:0000256" key="1">
    <source>
        <dbReference type="ARBA" id="ARBA00000843"/>
    </source>
</evidence>
<dbReference type="Gene3D" id="3.90.79.10">
    <property type="entry name" value="Nucleoside Triphosphate Pyrophosphohydrolase"/>
    <property type="match status" value="1"/>
</dbReference>
<dbReference type="InterPro" id="IPR000445">
    <property type="entry name" value="HhH_motif"/>
</dbReference>
<evidence type="ECO:0000313" key="16">
    <source>
        <dbReference type="EMBL" id="MBO1266006.1"/>
    </source>
</evidence>
<evidence type="ECO:0000256" key="4">
    <source>
        <dbReference type="ARBA" id="ARBA00012045"/>
    </source>
</evidence>
<dbReference type="CDD" id="cd03431">
    <property type="entry name" value="NUDIX_DNA_Glycosylase_C-MutY"/>
    <property type="match status" value="1"/>
</dbReference>
<dbReference type="FunFam" id="1.10.340.30:FF:000002">
    <property type="entry name" value="Adenine DNA glycosylase"/>
    <property type="match status" value="1"/>
</dbReference>
<dbReference type="PANTHER" id="PTHR42944:SF1">
    <property type="entry name" value="ADENINE DNA GLYCOSYLASE"/>
    <property type="match status" value="1"/>
</dbReference>
<keyword evidence="11" id="KW-0411">Iron-sulfur</keyword>
<dbReference type="Gene3D" id="1.10.340.30">
    <property type="entry name" value="Hypothetical protein, domain 2"/>
    <property type="match status" value="1"/>
</dbReference>
<evidence type="ECO:0000313" key="17">
    <source>
        <dbReference type="Proteomes" id="UP000664218"/>
    </source>
</evidence>
<evidence type="ECO:0000256" key="7">
    <source>
        <dbReference type="ARBA" id="ARBA00022723"/>
    </source>
</evidence>
<keyword evidence="8 14" id="KW-0227">DNA damage</keyword>
<dbReference type="Pfam" id="PF14815">
    <property type="entry name" value="NUDIX_4"/>
    <property type="match status" value="1"/>
</dbReference>
<dbReference type="Pfam" id="PF00633">
    <property type="entry name" value="HHH"/>
    <property type="match status" value="1"/>
</dbReference>
<evidence type="ECO:0000256" key="11">
    <source>
        <dbReference type="ARBA" id="ARBA00023014"/>
    </source>
</evidence>
<dbReference type="GO" id="GO:0006298">
    <property type="term" value="P:mismatch repair"/>
    <property type="evidence" value="ECO:0007669"/>
    <property type="project" value="TreeGrafter"/>
</dbReference>
<comment type="cofactor">
    <cofactor evidence="14">
        <name>[4Fe-4S] cluster</name>
        <dbReference type="ChEBI" id="CHEBI:49883"/>
    </cofactor>
    <text evidence="14">Binds 1 [4Fe-4S] cluster.</text>
</comment>
<dbReference type="InterPro" id="IPR003265">
    <property type="entry name" value="HhH-GPD_domain"/>
</dbReference>
<evidence type="ECO:0000256" key="5">
    <source>
        <dbReference type="ARBA" id="ARBA00022023"/>
    </source>
</evidence>
<dbReference type="AlphaFoldDB" id="A0A939HDL8"/>